<sequence length="108" mass="12631">MGTDTYVKSVINSYLHKLVKYAYKIFGRTQCKLSENRYGIVKCSEHIRKMYLENTLLIGIDDRVNEMMDDGYDLRISVEPYKVKNQNDQELIGVIEKIINFCVTKNNV</sequence>
<protein>
    <submittedName>
        <fullName evidence="1">Nuclear lim interactor-interacting</fullName>
    </submittedName>
</protein>
<keyword evidence="2" id="KW-1185">Reference proteome</keyword>
<dbReference type="EMBL" id="BPLR01015150">
    <property type="protein sequence ID" value="GIY73975.1"/>
    <property type="molecule type" value="Genomic_DNA"/>
</dbReference>
<comment type="caution">
    <text evidence="1">The sequence shown here is derived from an EMBL/GenBank/DDBJ whole genome shotgun (WGS) entry which is preliminary data.</text>
</comment>
<dbReference type="Proteomes" id="UP001054945">
    <property type="component" value="Unassembled WGS sequence"/>
</dbReference>
<gene>
    <name evidence="1" type="primary">RF55_21034</name>
    <name evidence="1" type="ORF">CEXT_115801</name>
</gene>
<evidence type="ECO:0000313" key="2">
    <source>
        <dbReference type="Proteomes" id="UP001054945"/>
    </source>
</evidence>
<accession>A0AAV4VU75</accession>
<proteinExistence type="predicted"/>
<organism evidence="1 2">
    <name type="scientific">Caerostris extrusa</name>
    <name type="common">Bark spider</name>
    <name type="synonym">Caerostris bankana</name>
    <dbReference type="NCBI Taxonomy" id="172846"/>
    <lineage>
        <taxon>Eukaryota</taxon>
        <taxon>Metazoa</taxon>
        <taxon>Ecdysozoa</taxon>
        <taxon>Arthropoda</taxon>
        <taxon>Chelicerata</taxon>
        <taxon>Arachnida</taxon>
        <taxon>Araneae</taxon>
        <taxon>Araneomorphae</taxon>
        <taxon>Entelegynae</taxon>
        <taxon>Araneoidea</taxon>
        <taxon>Araneidae</taxon>
        <taxon>Caerostris</taxon>
    </lineage>
</organism>
<name>A0AAV4VU75_CAEEX</name>
<reference evidence="1 2" key="1">
    <citation type="submission" date="2021-06" db="EMBL/GenBank/DDBJ databases">
        <title>Caerostris extrusa draft genome.</title>
        <authorList>
            <person name="Kono N."/>
            <person name="Arakawa K."/>
        </authorList>
    </citation>
    <scope>NUCLEOTIDE SEQUENCE [LARGE SCALE GENOMIC DNA]</scope>
</reference>
<dbReference type="AlphaFoldDB" id="A0AAV4VU75"/>
<evidence type="ECO:0000313" key="1">
    <source>
        <dbReference type="EMBL" id="GIY73975.1"/>
    </source>
</evidence>